<dbReference type="NCBIfam" id="TIGR00435">
    <property type="entry name" value="cysS"/>
    <property type="match status" value="1"/>
</dbReference>
<feature type="binding site" evidence="12">
    <location>
        <position position="225"/>
    </location>
    <ligand>
        <name>Zn(2+)</name>
        <dbReference type="ChEBI" id="CHEBI:29105"/>
    </ligand>
</feature>
<dbReference type="SMART" id="SM00840">
    <property type="entry name" value="DALR_2"/>
    <property type="match status" value="1"/>
</dbReference>
<keyword evidence="8 12" id="KW-0862">Zinc</keyword>
<evidence type="ECO:0000256" key="5">
    <source>
        <dbReference type="ARBA" id="ARBA00022598"/>
    </source>
</evidence>
<accession>A0A0G1KJJ9</accession>
<dbReference type="GO" id="GO:0004817">
    <property type="term" value="F:cysteine-tRNA ligase activity"/>
    <property type="evidence" value="ECO:0007669"/>
    <property type="project" value="UniProtKB-UniRule"/>
</dbReference>
<dbReference type="SUPFAM" id="SSF52374">
    <property type="entry name" value="Nucleotidylyl transferase"/>
    <property type="match status" value="1"/>
</dbReference>
<feature type="binding site" evidence="12">
    <location>
        <position position="29"/>
    </location>
    <ligand>
        <name>Zn(2+)</name>
        <dbReference type="ChEBI" id="CHEBI:29105"/>
    </ligand>
</feature>
<feature type="short sequence motif" description="'KMSKS' region" evidence="12">
    <location>
        <begin position="282"/>
        <end position="286"/>
    </location>
</feature>
<evidence type="ECO:0000256" key="7">
    <source>
        <dbReference type="ARBA" id="ARBA00022741"/>
    </source>
</evidence>
<comment type="similarity">
    <text evidence="2 12">Belongs to the class-I aminoacyl-tRNA synthetase family.</text>
</comment>
<organism evidence="14 15">
    <name type="scientific">Candidatus Giovannonibacteria bacterium GW2011_GWC2_44_9</name>
    <dbReference type="NCBI Taxonomy" id="1618658"/>
    <lineage>
        <taxon>Bacteria</taxon>
        <taxon>Candidatus Giovannoniibacteriota</taxon>
    </lineage>
</organism>
<comment type="catalytic activity">
    <reaction evidence="12">
        <text>tRNA(Cys) + L-cysteine + ATP = L-cysteinyl-tRNA(Cys) + AMP + diphosphate</text>
        <dbReference type="Rhea" id="RHEA:17773"/>
        <dbReference type="Rhea" id="RHEA-COMP:9661"/>
        <dbReference type="Rhea" id="RHEA-COMP:9679"/>
        <dbReference type="ChEBI" id="CHEBI:30616"/>
        <dbReference type="ChEBI" id="CHEBI:33019"/>
        <dbReference type="ChEBI" id="CHEBI:35235"/>
        <dbReference type="ChEBI" id="CHEBI:78442"/>
        <dbReference type="ChEBI" id="CHEBI:78517"/>
        <dbReference type="ChEBI" id="CHEBI:456215"/>
        <dbReference type="EC" id="6.1.1.16"/>
    </reaction>
</comment>
<dbReference type="Pfam" id="PF01406">
    <property type="entry name" value="tRNA-synt_1e"/>
    <property type="match status" value="1"/>
</dbReference>
<dbReference type="InterPro" id="IPR032678">
    <property type="entry name" value="tRNA-synt_1_cat_dom"/>
</dbReference>
<dbReference type="GO" id="GO:0005524">
    <property type="term" value="F:ATP binding"/>
    <property type="evidence" value="ECO:0007669"/>
    <property type="project" value="UniProtKB-UniRule"/>
</dbReference>
<dbReference type="PANTHER" id="PTHR10890">
    <property type="entry name" value="CYSTEINYL-TRNA SYNTHETASE"/>
    <property type="match status" value="1"/>
</dbReference>
<dbReference type="GO" id="GO:0008270">
    <property type="term" value="F:zinc ion binding"/>
    <property type="evidence" value="ECO:0007669"/>
    <property type="project" value="UniProtKB-UniRule"/>
</dbReference>
<dbReference type="CDD" id="cd00672">
    <property type="entry name" value="CysRS_core"/>
    <property type="match status" value="1"/>
</dbReference>
<dbReference type="InterPro" id="IPR056411">
    <property type="entry name" value="CysS_C"/>
</dbReference>
<reference evidence="14 15" key="1">
    <citation type="journal article" date="2015" name="Nature">
        <title>rRNA introns, odd ribosomes, and small enigmatic genomes across a large radiation of phyla.</title>
        <authorList>
            <person name="Brown C.T."/>
            <person name="Hug L.A."/>
            <person name="Thomas B.C."/>
            <person name="Sharon I."/>
            <person name="Castelle C.J."/>
            <person name="Singh A."/>
            <person name="Wilkins M.J."/>
            <person name="Williams K.H."/>
            <person name="Banfield J.F."/>
        </authorList>
    </citation>
    <scope>NUCLEOTIDE SEQUENCE [LARGE SCALE GENOMIC DNA]</scope>
</reference>
<dbReference type="InterPro" id="IPR024909">
    <property type="entry name" value="Cys-tRNA/MSH_ligase"/>
</dbReference>
<keyword evidence="11 12" id="KW-0030">Aminoacyl-tRNA synthetase</keyword>
<evidence type="ECO:0000256" key="2">
    <source>
        <dbReference type="ARBA" id="ARBA00005594"/>
    </source>
</evidence>
<dbReference type="InterPro" id="IPR014729">
    <property type="entry name" value="Rossmann-like_a/b/a_fold"/>
</dbReference>
<keyword evidence="6 12" id="KW-0479">Metal-binding</keyword>
<gene>
    <name evidence="12" type="primary">cysS</name>
    <name evidence="14" type="ORF">UW81_C0013G0010</name>
</gene>
<keyword evidence="7 12" id="KW-0547">Nucleotide-binding</keyword>
<dbReference type="PATRIC" id="fig|1618658.3.peg.479"/>
<evidence type="ECO:0000256" key="12">
    <source>
        <dbReference type="HAMAP-Rule" id="MF_00041"/>
    </source>
</evidence>
<keyword evidence="4 12" id="KW-0963">Cytoplasm</keyword>
<dbReference type="PRINTS" id="PR00983">
    <property type="entry name" value="TRNASYNTHCYS"/>
</dbReference>
<evidence type="ECO:0000256" key="1">
    <source>
        <dbReference type="ARBA" id="ARBA00004496"/>
    </source>
</evidence>
<dbReference type="GO" id="GO:0006423">
    <property type="term" value="P:cysteinyl-tRNA aminoacylation"/>
    <property type="evidence" value="ECO:0007669"/>
    <property type="project" value="UniProtKB-UniRule"/>
</dbReference>
<dbReference type="GO" id="GO:0005829">
    <property type="term" value="C:cytosol"/>
    <property type="evidence" value="ECO:0007669"/>
    <property type="project" value="TreeGrafter"/>
</dbReference>
<dbReference type="SUPFAM" id="SSF47323">
    <property type="entry name" value="Anticodon-binding domain of a subclass of class I aminoacyl-tRNA synthetases"/>
    <property type="match status" value="1"/>
</dbReference>
<evidence type="ECO:0000256" key="9">
    <source>
        <dbReference type="ARBA" id="ARBA00022840"/>
    </source>
</evidence>
<comment type="subunit">
    <text evidence="3 12">Monomer.</text>
</comment>
<dbReference type="Pfam" id="PF23493">
    <property type="entry name" value="CysS_C"/>
    <property type="match status" value="1"/>
</dbReference>
<evidence type="ECO:0000313" key="14">
    <source>
        <dbReference type="EMBL" id="KKT83675.1"/>
    </source>
</evidence>
<evidence type="ECO:0000256" key="6">
    <source>
        <dbReference type="ARBA" id="ARBA00022723"/>
    </source>
</evidence>
<dbReference type="PANTHER" id="PTHR10890:SF3">
    <property type="entry name" value="CYSTEINE--TRNA LIGASE, CYTOPLASMIC"/>
    <property type="match status" value="1"/>
</dbReference>
<dbReference type="HAMAP" id="MF_00041">
    <property type="entry name" value="Cys_tRNA_synth"/>
    <property type="match status" value="1"/>
</dbReference>
<dbReference type="Gene3D" id="1.20.120.1910">
    <property type="entry name" value="Cysteine-tRNA ligase, C-terminal anti-codon recognition domain"/>
    <property type="match status" value="1"/>
</dbReference>
<dbReference type="EMBL" id="LCJT01000013">
    <property type="protein sequence ID" value="KKT83675.1"/>
    <property type="molecule type" value="Genomic_DNA"/>
</dbReference>
<feature type="binding site" evidence="12">
    <location>
        <position position="250"/>
    </location>
    <ligand>
        <name>Zn(2+)</name>
        <dbReference type="ChEBI" id="CHEBI:29105"/>
    </ligand>
</feature>
<feature type="domain" description="Cysteinyl-tRNA synthetase class Ia DALR" evidence="13">
    <location>
        <begin position="366"/>
        <end position="427"/>
    </location>
</feature>
<evidence type="ECO:0000259" key="13">
    <source>
        <dbReference type="SMART" id="SM00840"/>
    </source>
</evidence>
<evidence type="ECO:0000256" key="11">
    <source>
        <dbReference type="ARBA" id="ARBA00023146"/>
    </source>
</evidence>
<dbReference type="InterPro" id="IPR015273">
    <property type="entry name" value="Cys-tRNA-synt_Ia_DALR"/>
</dbReference>
<dbReference type="Proteomes" id="UP000033915">
    <property type="component" value="Unassembled WGS sequence"/>
</dbReference>
<evidence type="ECO:0000313" key="15">
    <source>
        <dbReference type="Proteomes" id="UP000033915"/>
    </source>
</evidence>
<feature type="binding site" evidence="12">
    <location>
        <position position="285"/>
    </location>
    <ligand>
        <name>ATP</name>
        <dbReference type="ChEBI" id="CHEBI:30616"/>
    </ligand>
</feature>
<feature type="binding site" evidence="12">
    <location>
        <position position="254"/>
    </location>
    <ligand>
        <name>Zn(2+)</name>
        <dbReference type="ChEBI" id="CHEBI:29105"/>
    </ligand>
</feature>
<dbReference type="Gene3D" id="3.40.50.620">
    <property type="entry name" value="HUPs"/>
    <property type="match status" value="1"/>
</dbReference>
<comment type="subcellular location">
    <subcellularLocation>
        <location evidence="1 12">Cytoplasm</location>
    </subcellularLocation>
</comment>
<evidence type="ECO:0000256" key="8">
    <source>
        <dbReference type="ARBA" id="ARBA00022833"/>
    </source>
</evidence>
<keyword evidence="9 12" id="KW-0067">ATP-binding</keyword>
<comment type="caution">
    <text evidence="14">The sequence shown here is derived from an EMBL/GenBank/DDBJ whole genome shotgun (WGS) entry which is preliminary data.</text>
</comment>
<feature type="short sequence motif" description="'HIGH' region" evidence="12">
    <location>
        <begin position="31"/>
        <end position="41"/>
    </location>
</feature>
<dbReference type="AlphaFoldDB" id="A0A0G1KJJ9"/>
<proteinExistence type="inferred from homology"/>
<evidence type="ECO:0000256" key="10">
    <source>
        <dbReference type="ARBA" id="ARBA00022917"/>
    </source>
</evidence>
<protein>
    <recommendedName>
        <fullName evidence="12">Cysteine--tRNA ligase</fullName>
        <ecNumber evidence="12">6.1.1.16</ecNumber>
    </recommendedName>
    <alternativeName>
        <fullName evidence="12">Cysteinyl-tRNA synthetase</fullName>
        <shortName evidence="12">CysRS</shortName>
    </alternativeName>
</protein>
<sequence>MNLKIYNFLTRRKEPFKPIKKGLVGFYACGPTVYNYAHIGNFRTYIFEDVLRRTLEYAGYKVKHVMNITDVGHLTSDADAGEDKIEKEARKEKKSVWNIAKFYEKAFFADIDALHIKQAELIVRATDSIKTQIKIIKILIKKKYAYETSTAVYFHVPKFKNYSRYSRQPLKNLIIGARAEVVSDNEKKHPADFVLWFKAVGRFQNHVMRWPSPWGDGFPGWHIECSAISSENLGQPFDIHAGGVDHIFPHHTNEIAQSEAAYGKKLAHFWLEGEHLIIDSKRMGKSLGNFYILRDLEKKEFWPESFRYLVLSAHYRSQLNFTLESLQSAENAFLGLTIFISRLKADLAQSVKRISVFRTLNRFQVNFQKAVFDDLNTPKALAVMWNLVHEYNKNSKKFNPKDILALFYDFDKVLGLGFANIGPEALSTEAQKLLKEREKARKAGDFKKADEIRLQIKHLGWQVSDTTGGSQLFHL</sequence>
<comment type="cofactor">
    <cofactor evidence="12">
        <name>Zn(2+)</name>
        <dbReference type="ChEBI" id="CHEBI:29105"/>
    </cofactor>
    <text evidence="12">Binds 1 zinc ion per subunit.</text>
</comment>
<keyword evidence="10 12" id="KW-0648">Protein biosynthesis</keyword>
<evidence type="ECO:0000256" key="3">
    <source>
        <dbReference type="ARBA" id="ARBA00011245"/>
    </source>
</evidence>
<dbReference type="InterPro" id="IPR015803">
    <property type="entry name" value="Cys-tRNA-ligase"/>
</dbReference>
<dbReference type="Pfam" id="PF09190">
    <property type="entry name" value="DALR_2"/>
    <property type="match status" value="1"/>
</dbReference>
<name>A0A0G1KJJ9_9BACT</name>
<evidence type="ECO:0000256" key="4">
    <source>
        <dbReference type="ARBA" id="ARBA00022490"/>
    </source>
</evidence>
<dbReference type="InterPro" id="IPR009080">
    <property type="entry name" value="tRNAsynth_Ia_anticodon-bd"/>
</dbReference>
<keyword evidence="5 12" id="KW-0436">Ligase</keyword>
<dbReference type="EC" id="6.1.1.16" evidence="12"/>